<evidence type="ECO:0000256" key="1">
    <source>
        <dbReference type="SAM" id="MobiDB-lite"/>
    </source>
</evidence>
<protein>
    <submittedName>
        <fullName evidence="2">Uncharacterized protein</fullName>
    </submittedName>
</protein>
<feature type="region of interest" description="Disordered" evidence="1">
    <location>
        <begin position="1"/>
        <end position="20"/>
    </location>
</feature>
<evidence type="ECO:0000313" key="2">
    <source>
        <dbReference type="EMBL" id="TVU31534.1"/>
    </source>
</evidence>
<dbReference type="SUPFAM" id="SSF50965">
    <property type="entry name" value="Galactose oxidase, central domain"/>
    <property type="match status" value="1"/>
</dbReference>
<dbReference type="Gramene" id="TVU31534">
    <property type="protein sequence ID" value="TVU31534"/>
    <property type="gene ID" value="EJB05_23221"/>
</dbReference>
<sequence length="737" mass="82822">MAATPSSRTDSSSPAVEQEEKEKPNCDLFRCICRWRKTCSPRIPRVAPGRDYVHPSVAGAGADDRRPTWSVLAGCIAATVPYHNLRMHRFRVAASGRVLGRSDDVLQHFATLSPNDGDRENTFVAHAAAALAPVDRRWLYGPLGRTRRRRRRHRAFAMDLADGSFLSPSPPPLPFVHGSYDIVSAHGDLWAAIVLTKPDPGKRLVVHRLDERNTCWVEAAGVDVAHRPHVNSSLGGFHLQGYAVVGDRFILLSLRYSTFFCFDCATGALDPVAIAGKDYCLPISGKAVSLGEGDDDKYVYFIRWGTLYAYRFSPEERRLVAPAVEVERLWPYDDKGHGRVVRLAGRMMCAVLINVDAFVVVKGDGGDKPSAGVEVLHSTCRRVDKLRTNEEPQYERYDYYCFLQFFLGPKFKEYKLETKPDFYFICQADEQSLLYRVGSSKGKLDCHDKTLEAQLCLDTVRPGREIALDEPAPSWHFVHQGSRLHVIPSSSTQCHYEVDLTSNLVTKHEGQSAADRTCFSVVSRAGQYIVGLGDTLQDVYVLDQQTFQWLRIETSTSPVDLTRKVKIYGFVDLIDDILVVSDADSAECFLLDLRKKEWFVVKPPPGTWRRIQGVLCGKCLLADGFIYTCTGIRFAAFELLKEDDSYCLSRPVLMEFPAIEFLDKKMVSFDLICKENDPGSLVFCVVEGCLITAPFTSRHILSTTTVEVKLKQTARGRKVPLRIDQEGWIWTNYAFSL</sequence>
<reference evidence="2 3" key="1">
    <citation type="journal article" date="2019" name="Sci. Rep.">
        <title>A high-quality genome of Eragrostis curvula grass provides insights into Poaceae evolution and supports new strategies to enhance forage quality.</title>
        <authorList>
            <person name="Carballo J."/>
            <person name="Santos B.A.C.M."/>
            <person name="Zappacosta D."/>
            <person name="Garbus I."/>
            <person name="Selva J.P."/>
            <person name="Gallo C.A."/>
            <person name="Diaz A."/>
            <person name="Albertini E."/>
            <person name="Caccamo M."/>
            <person name="Echenique V."/>
        </authorList>
    </citation>
    <scope>NUCLEOTIDE SEQUENCE [LARGE SCALE GENOMIC DNA]</scope>
    <source>
        <strain evidence="3">cv. Victoria</strain>
        <tissue evidence="2">Leaf</tissue>
    </source>
</reference>
<feature type="compositionally biased region" description="Polar residues" evidence="1">
    <location>
        <begin position="1"/>
        <end position="15"/>
    </location>
</feature>
<evidence type="ECO:0000313" key="3">
    <source>
        <dbReference type="Proteomes" id="UP000324897"/>
    </source>
</evidence>
<accession>A0A5J9V7M8</accession>
<dbReference type="InterPro" id="IPR011043">
    <property type="entry name" value="Gal_Oxase/kelch_b-propeller"/>
</dbReference>
<comment type="caution">
    <text evidence="2">The sequence shown here is derived from an EMBL/GenBank/DDBJ whole genome shotgun (WGS) entry which is preliminary data.</text>
</comment>
<feature type="non-terminal residue" evidence="2">
    <location>
        <position position="1"/>
    </location>
</feature>
<dbReference type="EMBL" id="RWGY01000011">
    <property type="protein sequence ID" value="TVU31534.1"/>
    <property type="molecule type" value="Genomic_DNA"/>
</dbReference>
<dbReference type="Proteomes" id="UP000324897">
    <property type="component" value="Chromosome 1"/>
</dbReference>
<organism evidence="2 3">
    <name type="scientific">Eragrostis curvula</name>
    <name type="common">weeping love grass</name>
    <dbReference type="NCBI Taxonomy" id="38414"/>
    <lineage>
        <taxon>Eukaryota</taxon>
        <taxon>Viridiplantae</taxon>
        <taxon>Streptophyta</taxon>
        <taxon>Embryophyta</taxon>
        <taxon>Tracheophyta</taxon>
        <taxon>Spermatophyta</taxon>
        <taxon>Magnoliopsida</taxon>
        <taxon>Liliopsida</taxon>
        <taxon>Poales</taxon>
        <taxon>Poaceae</taxon>
        <taxon>PACMAD clade</taxon>
        <taxon>Chloridoideae</taxon>
        <taxon>Eragrostideae</taxon>
        <taxon>Eragrostidinae</taxon>
        <taxon>Eragrostis</taxon>
    </lineage>
</organism>
<dbReference type="AlphaFoldDB" id="A0A5J9V7M8"/>
<keyword evidence="3" id="KW-1185">Reference proteome</keyword>
<dbReference type="OrthoDB" id="681915at2759"/>
<gene>
    <name evidence="2" type="ORF">EJB05_23221</name>
</gene>
<name>A0A5J9V7M8_9POAL</name>
<proteinExistence type="predicted"/>